<name>A0ABT2ZRQ2_9RHOB</name>
<evidence type="ECO:0000313" key="7">
    <source>
        <dbReference type="EMBL" id="MCV2873792.1"/>
    </source>
</evidence>
<dbReference type="SUPFAM" id="SSF46689">
    <property type="entry name" value="Homeodomain-like"/>
    <property type="match status" value="1"/>
</dbReference>
<comment type="caution">
    <text evidence="7">The sequence shown here is derived from an EMBL/GenBank/DDBJ whole genome shotgun (WGS) entry which is preliminary data.</text>
</comment>
<dbReference type="Pfam" id="PF13977">
    <property type="entry name" value="TetR_C_6"/>
    <property type="match status" value="1"/>
</dbReference>
<proteinExistence type="predicted"/>
<dbReference type="Gene3D" id="1.10.357.10">
    <property type="entry name" value="Tetracycline Repressor, domain 2"/>
    <property type="match status" value="1"/>
</dbReference>
<dbReference type="SUPFAM" id="SSF48498">
    <property type="entry name" value="Tetracyclin repressor-like, C-terminal domain"/>
    <property type="match status" value="1"/>
</dbReference>
<organism evidence="7 8">
    <name type="scientific">Albidovulum litorale</name>
    <dbReference type="NCBI Taxonomy" id="2984134"/>
    <lineage>
        <taxon>Bacteria</taxon>
        <taxon>Pseudomonadati</taxon>
        <taxon>Pseudomonadota</taxon>
        <taxon>Alphaproteobacteria</taxon>
        <taxon>Rhodobacterales</taxon>
        <taxon>Paracoccaceae</taxon>
        <taxon>Albidovulum</taxon>
    </lineage>
</organism>
<dbReference type="InterPro" id="IPR036271">
    <property type="entry name" value="Tet_transcr_reg_TetR-rel_C_sf"/>
</dbReference>
<dbReference type="Pfam" id="PF00440">
    <property type="entry name" value="TetR_N"/>
    <property type="match status" value="1"/>
</dbReference>
<feature type="domain" description="HTH tetR-type" evidence="6">
    <location>
        <begin position="14"/>
        <end position="74"/>
    </location>
</feature>
<evidence type="ECO:0000256" key="3">
    <source>
        <dbReference type="ARBA" id="ARBA00023125"/>
    </source>
</evidence>
<sequence>MSAPRRSFTRDDPETRRAALIAAVLDLMAEDGPQAATVRAIADAAGLSQGMIRHYFSTKEELINAAYQAHMEAQLTATRASLPACGTAMARLARIITVSLTPPVSDPRTLSLWAAFIHMIRRDPAMRATHERNYLRFRDLLESLIVAACADSGRPVSKVEARRLAIACNAVLDGLWLEGGALPEAFAPRELEQIGMTSVSAILGLTLECEAT</sequence>
<feature type="DNA-binding region" description="H-T-H motif" evidence="5">
    <location>
        <begin position="37"/>
        <end position="56"/>
    </location>
</feature>
<evidence type="ECO:0000256" key="1">
    <source>
        <dbReference type="ARBA" id="ARBA00022491"/>
    </source>
</evidence>
<dbReference type="InterPro" id="IPR009057">
    <property type="entry name" value="Homeodomain-like_sf"/>
</dbReference>
<dbReference type="PANTHER" id="PTHR30055:SF234">
    <property type="entry name" value="HTH-TYPE TRANSCRIPTIONAL REGULATOR BETI"/>
    <property type="match status" value="1"/>
</dbReference>
<dbReference type="RefSeq" id="WP_263741024.1">
    <property type="nucleotide sequence ID" value="NZ_JAOWKZ010000004.1"/>
</dbReference>
<keyword evidence="8" id="KW-1185">Reference proteome</keyword>
<dbReference type="InterPro" id="IPR050109">
    <property type="entry name" value="HTH-type_TetR-like_transc_reg"/>
</dbReference>
<accession>A0ABT2ZRQ2</accession>
<keyword evidence="4" id="KW-0804">Transcription</keyword>
<dbReference type="InterPro" id="IPR001647">
    <property type="entry name" value="HTH_TetR"/>
</dbReference>
<dbReference type="Proteomes" id="UP001652564">
    <property type="component" value="Unassembled WGS sequence"/>
</dbReference>
<protein>
    <submittedName>
        <fullName evidence="7">TetR family transcriptional regulator</fullName>
    </submittedName>
</protein>
<dbReference type="PROSITE" id="PS01081">
    <property type="entry name" value="HTH_TETR_1"/>
    <property type="match status" value="1"/>
</dbReference>
<evidence type="ECO:0000259" key="6">
    <source>
        <dbReference type="PROSITE" id="PS50977"/>
    </source>
</evidence>
<dbReference type="InterPro" id="IPR023772">
    <property type="entry name" value="DNA-bd_HTH_TetR-type_CS"/>
</dbReference>
<keyword evidence="3 5" id="KW-0238">DNA-binding</keyword>
<evidence type="ECO:0000256" key="4">
    <source>
        <dbReference type="ARBA" id="ARBA00023163"/>
    </source>
</evidence>
<keyword evidence="2" id="KW-0805">Transcription regulation</keyword>
<dbReference type="PROSITE" id="PS50977">
    <property type="entry name" value="HTH_TETR_2"/>
    <property type="match status" value="1"/>
</dbReference>
<evidence type="ECO:0000256" key="2">
    <source>
        <dbReference type="ARBA" id="ARBA00023015"/>
    </source>
</evidence>
<dbReference type="InterPro" id="IPR039538">
    <property type="entry name" value="BetI_C"/>
</dbReference>
<evidence type="ECO:0000256" key="5">
    <source>
        <dbReference type="PROSITE-ProRule" id="PRU00335"/>
    </source>
</evidence>
<gene>
    <name evidence="7" type="ORF">OEZ71_15950</name>
</gene>
<dbReference type="PRINTS" id="PR00455">
    <property type="entry name" value="HTHTETR"/>
</dbReference>
<evidence type="ECO:0000313" key="8">
    <source>
        <dbReference type="Proteomes" id="UP001652564"/>
    </source>
</evidence>
<dbReference type="PANTHER" id="PTHR30055">
    <property type="entry name" value="HTH-TYPE TRANSCRIPTIONAL REGULATOR RUTR"/>
    <property type="match status" value="1"/>
</dbReference>
<reference evidence="7 8" key="1">
    <citation type="submission" date="2022-10" db="EMBL/GenBank/DDBJ databases">
        <title>Defluviimonas sp. nov., isolated from ocean surface sediments.</title>
        <authorList>
            <person name="He W."/>
            <person name="Wang L."/>
            <person name="Zhang D.-F."/>
        </authorList>
    </citation>
    <scope>NUCLEOTIDE SEQUENCE [LARGE SCALE GENOMIC DNA]</scope>
    <source>
        <strain evidence="7 8">WL0050</strain>
    </source>
</reference>
<keyword evidence="1" id="KW-0678">Repressor</keyword>
<dbReference type="EMBL" id="JAOWKZ010000004">
    <property type="protein sequence ID" value="MCV2873792.1"/>
    <property type="molecule type" value="Genomic_DNA"/>
</dbReference>